<proteinExistence type="predicted"/>
<protein>
    <recommendedName>
        <fullName evidence="3">CARDB domain-containing protein</fullName>
    </recommendedName>
</protein>
<reference evidence="1 2" key="1">
    <citation type="submission" date="2021-05" db="EMBL/GenBank/DDBJ databases">
        <title>A novel Methanospirillum isolate from a pyrite-forming mixed culture.</title>
        <authorList>
            <person name="Bunk B."/>
            <person name="Sproer C."/>
            <person name="Spring S."/>
            <person name="Pester M."/>
        </authorList>
    </citation>
    <scope>NUCLEOTIDE SEQUENCE [LARGE SCALE GENOMIC DNA]</scope>
    <source>
        <strain evidence="1 2">J.3.6.1-F.2.7.3</strain>
    </source>
</reference>
<organism evidence="1 2">
    <name type="scientific">Methanospirillum purgamenti</name>
    <dbReference type="NCBI Taxonomy" id="2834276"/>
    <lineage>
        <taxon>Archaea</taxon>
        <taxon>Methanobacteriati</taxon>
        <taxon>Methanobacteriota</taxon>
        <taxon>Stenosarchaea group</taxon>
        <taxon>Methanomicrobia</taxon>
        <taxon>Methanomicrobiales</taxon>
        <taxon>Methanospirillaceae</taxon>
        <taxon>Methanospirillum</taxon>
    </lineage>
</organism>
<dbReference type="RefSeq" id="WP_214419510.1">
    <property type="nucleotide sequence ID" value="NZ_CP075546.1"/>
</dbReference>
<evidence type="ECO:0000313" key="2">
    <source>
        <dbReference type="Proteomes" id="UP000680656"/>
    </source>
</evidence>
<evidence type="ECO:0000313" key="1">
    <source>
        <dbReference type="EMBL" id="QVV88705.1"/>
    </source>
</evidence>
<accession>A0A8E7AXQ2</accession>
<evidence type="ECO:0008006" key="3">
    <source>
        <dbReference type="Google" id="ProtNLM"/>
    </source>
</evidence>
<dbReference type="GeneID" id="65098621"/>
<sequence length="160" mass="17100">MGFWTCIIVTILSSSVIGAVSPDLLDTRQNSGFEITSLNLSTGDLKVSAGKVINPVITVKNNGISSNSSGPIQFSAMLGPMDLIHENTGYQAPDVGDKREYKVAFTIPQTQPGDYQLKITVYEQKKDRTGKKSSHSLKADSFIQVMLPSPGSASRACGCS</sequence>
<name>A0A8E7AXQ2_9EURY</name>
<dbReference type="EMBL" id="CP075546">
    <property type="protein sequence ID" value="QVV88705.1"/>
    <property type="molecule type" value="Genomic_DNA"/>
</dbReference>
<dbReference type="KEGG" id="mrtj:KHC33_15515"/>
<keyword evidence="2" id="KW-1185">Reference proteome</keyword>
<dbReference type="Proteomes" id="UP000680656">
    <property type="component" value="Chromosome"/>
</dbReference>
<gene>
    <name evidence="1" type="ORF">KHC33_15515</name>
</gene>
<dbReference type="AlphaFoldDB" id="A0A8E7AXQ2"/>